<feature type="binding site" evidence="10">
    <location>
        <position position="241"/>
    </location>
    <ligand>
        <name>5-aminolevulinate</name>
        <dbReference type="ChEBI" id="CHEBI:356416"/>
        <label>1</label>
    </ligand>
</feature>
<dbReference type="SUPFAM" id="SSF51569">
    <property type="entry name" value="Aldolase"/>
    <property type="match status" value="1"/>
</dbReference>
<evidence type="ECO:0000256" key="4">
    <source>
        <dbReference type="ARBA" id="ARBA00020771"/>
    </source>
</evidence>
<evidence type="ECO:0000256" key="12">
    <source>
        <dbReference type="PIRSR" id="PIRSR001415-5"/>
    </source>
</evidence>
<keyword evidence="18" id="KW-1185">Reference proteome</keyword>
<evidence type="ECO:0000256" key="9">
    <source>
        <dbReference type="PIRSR" id="PIRSR001415-1"/>
    </source>
</evidence>
<sequence>MIREALFLNRHLALSNVVTIESIRLRSYLFNYPVSRPRRLRSNMLIRNMVAETMLRSDDFVMPLFIREDISEPEPIKSLPGQYRWPLNDKLINFVDQLVGSGIRSVILFGIPEHKDEWGSSAYEEHGVIQRAIRFLKDSFEDKLIVMADVCLCEYTDHGHCGVVKKLPNGRYIIDNDSTIELYAKTAVTYAESGVDVVAPSGMMDGQVKAIREALDRAGFNDIAIMAYSAKYASSFYGPFREAAASAPRFGDRRSYQMDPRNAHEALKEVVMDINEGADIVMVKPAMLYLDVIRLVKQNFPEIPLAAYQVSGEYAMLKAAIMNGWLDERKAILESLIAIRRAGADLIITYFAKDAVEYLSEVDRLF</sequence>
<keyword evidence="11" id="KW-0862">Zinc</keyword>
<keyword evidence="12" id="KW-0460">Magnesium</keyword>
<dbReference type="PRINTS" id="PR00144">
    <property type="entry name" value="DALDHYDRTASE"/>
</dbReference>
<comment type="pathway">
    <text evidence="1">Porphyrin-containing compound metabolism; protoporphyrin-IX biosynthesis; coproporphyrinogen-III from 5-aminolevulinate: step 1/4.</text>
</comment>
<feature type="active site" description="Schiff-base intermediate with substrate" evidence="9">
    <location>
        <position position="284"/>
    </location>
</feature>
<evidence type="ECO:0000313" key="17">
    <source>
        <dbReference type="Proteomes" id="UP000657075"/>
    </source>
</evidence>
<evidence type="ECO:0000256" key="1">
    <source>
        <dbReference type="ARBA" id="ARBA00004694"/>
    </source>
</evidence>
<dbReference type="Proteomes" id="UP001060771">
    <property type="component" value="Chromosome"/>
</dbReference>
<feature type="binding site" evidence="11">
    <location>
        <position position="161"/>
    </location>
    <ligand>
        <name>Zn(2+)</name>
        <dbReference type="ChEBI" id="CHEBI:29105"/>
        <note>catalytic</note>
    </ligand>
</feature>
<dbReference type="Pfam" id="PF00490">
    <property type="entry name" value="ALAD"/>
    <property type="match status" value="1"/>
</dbReference>
<reference evidence="16" key="2">
    <citation type="submission" date="2020-09" db="EMBL/GenBank/DDBJ databases">
        <authorList>
            <person name="Sun Q."/>
            <person name="Ohkuma M."/>
        </authorList>
    </citation>
    <scope>NUCLEOTIDE SEQUENCE</scope>
    <source>
        <strain evidence="16">JCM 11219</strain>
    </source>
</reference>
<feature type="binding site" evidence="10">
    <location>
        <position position="311"/>
    </location>
    <ligand>
        <name>5-aminolevulinate</name>
        <dbReference type="ChEBI" id="CHEBI:356416"/>
        <label>2</label>
    </ligand>
</feature>
<dbReference type="UniPathway" id="UPA00251">
    <property type="reaction ID" value="UER00318"/>
</dbReference>
<evidence type="ECO:0000256" key="6">
    <source>
        <dbReference type="ARBA" id="ARBA00023239"/>
    </source>
</evidence>
<comment type="similarity">
    <text evidence="2 14">Belongs to the ALAD family.</text>
</comment>
<feature type="binding site" evidence="11">
    <location>
        <position position="151"/>
    </location>
    <ligand>
        <name>Zn(2+)</name>
        <dbReference type="ChEBI" id="CHEBI:29105"/>
        <note>catalytic</note>
    </ligand>
</feature>
<dbReference type="Proteomes" id="UP000657075">
    <property type="component" value="Unassembled WGS sequence"/>
</dbReference>
<dbReference type="Gene3D" id="3.20.20.70">
    <property type="entry name" value="Aldolase class I"/>
    <property type="match status" value="1"/>
</dbReference>
<accession>A0A830E635</accession>
<dbReference type="PANTHER" id="PTHR11458:SF0">
    <property type="entry name" value="DELTA-AMINOLEVULINIC ACID DEHYDRATASE"/>
    <property type="match status" value="1"/>
</dbReference>
<evidence type="ECO:0000256" key="14">
    <source>
        <dbReference type="RuleBase" id="RU004161"/>
    </source>
</evidence>
<dbReference type="CDD" id="cd00384">
    <property type="entry name" value="ALAD_PBGS"/>
    <property type="match status" value="1"/>
</dbReference>
<dbReference type="AlphaFoldDB" id="A0A830E635"/>
<feature type="binding site" evidence="10">
    <location>
        <position position="350"/>
    </location>
    <ligand>
        <name>5-aminolevulinate</name>
        <dbReference type="ChEBI" id="CHEBI:356416"/>
        <label>2</label>
    </ligand>
</feature>
<dbReference type="InterPro" id="IPR013785">
    <property type="entry name" value="Aldolase_TIM"/>
</dbReference>
<name>A0A830E635_9CREN</name>
<protein>
    <recommendedName>
        <fullName evidence="4 13">Delta-aminolevulinic acid dehydratase</fullName>
        <ecNumber evidence="3 13">4.2.1.24</ecNumber>
    </recommendedName>
</protein>
<evidence type="ECO:0000256" key="11">
    <source>
        <dbReference type="PIRSR" id="PIRSR001415-3"/>
    </source>
</evidence>
<dbReference type="GO" id="GO:0005829">
    <property type="term" value="C:cytosol"/>
    <property type="evidence" value="ECO:0007669"/>
    <property type="project" value="TreeGrafter"/>
</dbReference>
<dbReference type="GO" id="GO:0006782">
    <property type="term" value="P:protoporphyrinogen IX biosynthetic process"/>
    <property type="evidence" value="ECO:0007669"/>
    <property type="project" value="UniProtKB-UniPathway"/>
</dbReference>
<keyword evidence="7 13" id="KW-0627">Porphyrin biosynthesis</keyword>
<dbReference type="InterPro" id="IPR030656">
    <property type="entry name" value="ALAD_AS"/>
</dbReference>
<evidence type="ECO:0000313" key="15">
    <source>
        <dbReference type="EMBL" id="BDR91513.1"/>
    </source>
</evidence>
<reference evidence="15" key="4">
    <citation type="journal article" date="2023" name="Microbiol. Resour. Announc.">
        <title>Complete Genome Sequence of Vulcanisaeta souniana Strain IC-059, a Hyperthermophilic Archaeon Isolated from Hot Spring Water in Japan.</title>
        <authorList>
            <person name="Kato S."/>
            <person name="Itoh T."/>
            <person name="Wu L."/>
            <person name="Ma J."/>
            <person name="Ohkuma M."/>
        </authorList>
    </citation>
    <scope>NUCLEOTIDE SEQUENCE</scope>
    <source>
        <strain evidence="15">JCM 11219</strain>
    </source>
</reference>
<feature type="active site" description="Schiff-base intermediate with substrate" evidence="9">
    <location>
        <position position="231"/>
    </location>
</feature>
<evidence type="ECO:0000256" key="8">
    <source>
        <dbReference type="ARBA" id="ARBA00047651"/>
    </source>
</evidence>
<reference evidence="18" key="3">
    <citation type="submission" date="2022-09" db="EMBL/GenBank/DDBJ databases">
        <title>Complete genome sequence of Vulcanisaeta souniana.</title>
        <authorList>
            <person name="Kato S."/>
            <person name="Itoh T."/>
            <person name="Ohkuma M."/>
        </authorList>
    </citation>
    <scope>NUCLEOTIDE SEQUENCE [LARGE SCALE GENOMIC DNA]</scope>
    <source>
        <strain evidence="18">JCM 11219</strain>
    </source>
</reference>
<proteinExistence type="inferred from homology"/>
<dbReference type="SMART" id="SM01004">
    <property type="entry name" value="ALAD"/>
    <property type="match status" value="1"/>
</dbReference>
<evidence type="ECO:0000256" key="5">
    <source>
        <dbReference type="ARBA" id="ARBA00023133"/>
    </source>
</evidence>
<evidence type="ECO:0000256" key="7">
    <source>
        <dbReference type="ARBA" id="ARBA00023244"/>
    </source>
</evidence>
<dbReference type="PANTHER" id="PTHR11458">
    <property type="entry name" value="DELTA-AMINOLEVULINIC ACID DEHYDRATASE"/>
    <property type="match status" value="1"/>
</dbReference>
<feature type="binding site" evidence="12">
    <location>
        <position position="269"/>
    </location>
    <ligand>
        <name>Mg(2+)</name>
        <dbReference type="ChEBI" id="CHEBI:18420"/>
    </ligand>
</feature>
<dbReference type="PROSITE" id="PS00169">
    <property type="entry name" value="D_ALA_DEHYDRATASE"/>
    <property type="match status" value="1"/>
</dbReference>
<dbReference type="NCBIfam" id="NF006762">
    <property type="entry name" value="PRK09283.1"/>
    <property type="match status" value="1"/>
</dbReference>
<reference evidence="16" key="1">
    <citation type="journal article" date="2014" name="Int. J. Syst. Evol. Microbiol.">
        <title>Complete genome sequence of Corynebacterium casei LMG S-19264T (=DSM 44701T), isolated from a smear-ripened cheese.</title>
        <authorList>
            <consortium name="US DOE Joint Genome Institute (JGI-PGF)"/>
            <person name="Walter F."/>
            <person name="Albersmeier A."/>
            <person name="Kalinowski J."/>
            <person name="Ruckert C."/>
        </authorList>
    </citation>
    <scope>NUCLEOTIDE SEQUENCE</scope>
    <source>
        <strain evidence="16">JCM 11219</strain>
    </source>
</reference>
<dbReference type="GO" id="GO:0004655">
    <property type="term" value="F:porphobilinogen synthase activity"/>
    <property type="evidence" value="ECO:0007669"/>
    <property type="project" value="UniProtKB-EC"/>
</dbReference>
<feature type="binding site" evidence="10">
    <location>
        <position position="253"/>
    </location>
    <ligand>
        <name>5-aminolevulinate</name>
        <dbReference type="ChEBI" id="CHEBI:356416"/>
        <label>1</label>
    </ligand>
</feature>
<dbReference type="EC" id="4.2.1.24" evidence="3 13"/>
<organism evidence="16 17">
    <name type="scientific">Vulcanisaeta souniana JCM 11219</name>
    <dbReference type="NCBI Taxonomy" id="1293586"/>
    <lineage>
        <taxon>Archaea</taxon>
        <taxon>Thermoproteota</taxon>
        <taxon>Thermoprotei</taxon>
        <taxon>Thermoproteales</taxon>
        <taxon>Thermoproteaceae</taxon>
        <taxon>Vulcanisaeta</taxon>
    </lineage>
</organism>
<evidence type="ECO:0000256" key="10">
    <source>
        <dbReference type="PIRSR" id="PIRSR001415-2"/>
    </source>
</evidence>
<feature type="binding site" evidence="11">
    <location>
        <position position="153"/>
    </location>
    <ligand>
        <name>Zn(2+)</name>
        <dbReference type="ChEBI" id="CHEBI:29105"/>
        <note>catalytic</note>
    </ligand>
</feature>
<dbReference type="InterPro" id="IPR001731">
    <property type="entry name" value="ALAD"/>
</dbReference>
<evidence type="ECO:0000313" key="16">
    <source>
        <dbReference type="EMBL" id="GGI73742.1"/>
    </source>
</evidence>
<evidence type="ECO:0000313" key="18">
    <source>
        <dbReference type="Proteomes" id="UP001060771"/>
    </source>
</evidence>
<keyword evidence="6 13" id="KW-0456">Lyase</keyword>
<dbReference type="EMBL" id="AP026830">
    <property type="protein sequence ID" value="BDR91513.1"/>
    <property type="molecule type" value="Genomic_DNA"/>
</dbReference>
<comment type="subunit">
    <text evidence="13">Homooctamer.</text>
</comment>
<dbReference type="PIRSF" id="PIRSF001415">
    <property type="entry name" value="Porphbilin_synth"/>
    <property type="match status" value="1"/>
</dbReference>
<evidence type="ECO:0000256" key="2">
    <source>
        <dbReference type="ARBA" id="ARBA00008055"/>
    </source>
</evidence>
<evidence type="ECO:0000256" key="13">
    <source>
        <dbReference type="RuleBase" id="RU000515"/>
    </source>
</evidence>
<comment type="catalytic activity">
    <reaction evidence="8 13">
        <text>2 5-aminolevulinate = porphobilinogen + 2 H2O + H(+)</text>
        <dbReference type="Rhea" id="RHEA:24064"/>
        <dbReference type="ChEBI" id="CHEBI:15377"/>
        <dbReference type="ChEBI" id="CHEBI:15378"/>
        <dbReference type="ChEBI" id="CHEBI:58126"/>
        <dbReference type="ChEBI" id="CHEBI:356416"/>
        <dbReference type="EC" id="4.2.1.24"/>
    </reaction>
</comment>
<dbReference type="GO" id="GO:0008270">
    <property type="term" value="F:zinc ion binding"/>
    <property type="evidence" value="ECO:0007669"/>
    <property type="project" value="TreeGrafter"/>
</dbReference>
<gene>
    <name evidence="16" type="ORF">GCM10007112_08250</name>
    <name evidence="15" type="ORF">Vsou_06060</name>
</gene>
<keyword evidence="11" id="KW-0479">Metal-binding</keyword>
<evidence type="ECO:0000256" key="3">
    <source>
        <dbReference type="ARBA" id="ARBA00012053"/>
    </source>
</evidence>
<dbReference type="EMBL" id="BMNM01000002">
    <property type="protein sequence ID" value="GGI73742.1"/>
    <property type="molecule type" value="Genomic_DNA"/>
</dbReference>
<keyword evidence="5" id="KW-0350">Heme biosynthesis</keyword>
<dbReference type="FunFam" id="3.20.20.70:FF:000019">
    <property type="entry name" value="Delta-aminolevulinic acid dehydratase"/>
    <property type="match status" value="1"/>
</dbReference>